<evidence type="ECO:0000313" key="3">
    <source>
        <dbReference type="Proteomes" id="UP000316096"/>
    </source>
</evidence>
<name>A0A543CG37_9ACTN</name>
<organism evidence="2 3">
    <name type="scientific">Actinoallomurus bryophytorum</name>
    <dbReference type="NCBI Taxonomy" id="1490222"/>
    <lineage>
        <taxon>Bacteria</taxon>
        <taxon>Bacillati</taxon>
        <taxon>Actinomycetota</taxon>
        <taxon>Actinomycetes</taxon>
        <taxon>Streptosporangiales</taxon>
        <taxon>Thermomonosporaceae</taxon>
        <taxon>Actinoallomurus</taxon>
    </lineage>
</organism>
<evidence type="ECO:0008006" key="4">
    <source>
        <dbReference type="Google" id="ProtNLM"/>
    </source>
</evidence>
<dbReference type="OrthoDB" id="3203793at2"/>
<dbReference type="InterPro" id="IPR046828">
    <property type="entry name" value="RepSA"/>
</dbReference>
<comment type="caution">
    <text evidence="2">The sequence shown here is derived from an EMBL/GenBank/DDBJ whole genome shotgun (WGS) entry which is preliminary data.</text>
</comment>
<feature type="region of interest" description="Disordered" evidence="1">
    <location>
        <begin position="145"/>
        <end position="175"/>
    </location>
</feature>
<dbReference type="Proteomes" id="UP000316096">
    <property type="component" value="Unassembled WGS sequence"/>
</dbReference>
<keyword evidence="3" id="KW-1185">Reference proteome</keyword>
<proteinExistence type="predicted"/>
<protein>
    <recommendedName>
        <fullName evidence="4">Replication initiation protein</fullName>
    </recommendedName>
</protein>
<gene>
    <name evidence="2" type="ORF">FB559_1554</name>
</gene>
<dbReference type="RefSeq" id="WP_141954759.1">
    <property type="nucleotide sequence ID" value="NZ_VFOZ01000001.1"/>
</dbReference>
<evidence type="ECO:0000313" key="2">
    <source>
        <dbReference type="EMBL" id="TQL96035.1"/>
    </source>
</evidence>
<dbReference type="Pfam" id="PF20199">
    <property type="entry name" value="RepSA"/>
    <property type="match status" value="1"/>
</dbReference>
<accession>A0A543CG37</accession>
<feature type="compositionally biased region" description="Basic and acidic residues" evidence="1">
    <location>
        <begin position="149"/>
        <end position="168"/>
    </location>
</feature>
<evidence type="ECO:0000256" key="1">
    <source>
        <dbReference type="SAM" id="MobiDB-lite"/>
    </source>
</evidence>
<reference evidence="2 3" key="1">
    <citation type="submission" date="2019-06" db="EMBL/GenBank/DDBJ databases">
        <title>Sequencing the genomes of 1000 actinobacteria strains.</title>
        <authorList>
            <person name="Klenk H.-P."/>
        </authorList>
    </citation>
    <scope>NUCLEOTIDE SEQUENCE [LARGE SCALE GENOMIC DNA]</scope>
    <source>
        <strain evidence="2 3">DSM 102200</strain>
    </source>
</reference>
<dbReference type="AlphaFoldDB" id="A0A543CG37"/>
<sequence length="537" mass="60347">MTEHAPSAPGKVRPPLARDLVKAVAIEHGVCIRPVAMRRTDLSTGETQIVNLPCGHTLASVCPPCAERKRKIRATQCREGWHLEDEPVIVRADPDDEQRFWMEKRAEVQAHAEKTEAAGQDASELRELLGEINGELTRTGVVGRIPTEVPDRPKRSTKRRQDVPDLPRRPVSSRTVGKVYTAPDGKTFRPSLFVTLTLDSYGRVKTDGTPVDPATYDYRRAARDALHFSKLVDRFVQNLRRFVGYDVQYFAAVEPQRRLAPHLHMAIRGTISRAELRQVAAATYTQVWWPPTDTVIYSGAHLPYWDHRERTYLDPDTHQPLMSWEDAVATLDDEEAEPLHVGRFGRQIDAKGIMAGSPDSNRCIGYITKYLIKDIAECHEQGTPAQTDHADRLLDALRHEPCSPACANWLRYGIQPKSAKPGMTPGYCKNKAHRREYLGYAGRRVLVSRKWSGKTMADHKADRKNWVLARLAEAGVSATGHPTEPGRYAWELAPPDHPDVGPIEQRLMTAIAERLEMRRQLDQATAKTDLSATQEAA</sequence>
<dbReference type="EMBL" id="VFOZ01000001">
    <property type="protein sequence ID" value="TQL96035.1"/>
    <property type="molecule type" value="Genomic_DNA"/>
</dbReference>